<dbReference type="GeneID" id="22911242"/>
<feature type="chain" id="PRO_5001516810" description="Transmembrane protein" evidence="1">
    <location>
        <begin position="19"/>
        <end position="362"/>
    </location>
</feature>
<reference evidence="2" key="1">
    <citation type="submission" date="2013-12" db="EMBL/GenBank/DDBJ databases">
        <authorList>
            <person name="Omoto C.K."/>
            <person name="Sibley D."/>
            <person name="Venepally P."/>
            <person name="Hadjithomas M."/>
            <person name="Karamycheva S."/>
            <person name="Brunk B."/>
            <person name="Roos D."/>
            <person name="Caler E."/>
            <person name="Lorenzi H."/>
        </authorList>
    </citation>
    <scope>NUCLEOTIDE SEQUENCE</scope>
</reference>
<dbReference type="InterPro" id="IPR036465">
    <property type="entry name" value="vWFA_dom_sf"/>
</dbReference>
<keyword evidence="3" id="KW-1185">Reference proteome</keyword>
<dbReference type="AlphaFoldDB" id="A0A023BB35"/>
<dbReference type="Gene3D" id="3.40.50.410">
    <property type="entry name" value="von Willebrand factor, type A domain"/>
    <property type="match status" value="1"/>
</dbReference>
<gene>
    <name evidence="2" type="ORF">GNI_029070</name>
</gene>
<dbReference type="EMBL" id="AFNH02000218">
    <property type="protein sequence ID" value="EZG79151.1"/>
    <property type="molecule type" value="Genomic_DNA"/>
</dbReference>
<feature type="signal peptide" evidence="1">
    <location>
        <begin position="1"/>
        <end position="18"/>
    </location>
</feature>
<organism evidence="2 3">
    <name type="scientific">Gregarina niphandrodes</name>
    <name type="common">Septate eugregarine</name>
    <dbReference type="NCBI Taxonomy" id="110365"/>
    <lineage>
        <taxon>Eukaryota</taxon>
        <taxon>Sar</taxon>
        <taxon>Alveolata</taxon>
        <taxon>Apicomplexa</taxon>
        <taxon>Conoidasida</taxon>
        <taxon>Gregarinasina</taxon>
        <taxon>Eugregarinorida</taxon>
        <taxon>Gregarinidae</taxon>
        <taxon>Gregarina</taxon>
    </lineage>
</organism>
<proteinExistence type="predicted"/>
<protein>
    <recommendedName>
        <fullName evidence="4">Transmembrane protein</fullName>
    </recommendedName>
</protein>
<keyword evidence="1" id="KW-0732">Signal</keyword>
<evidence type="ECO:0000256" key="1">
    <source>
        <dbReference type="SAM" id="SignalP"/>
    </source>
</evidence>
<sequence>MQWQTVLTMLSLVCGVEYECLDAPVRVWIHQDMTSSFKWISSDPLSYIEGILTSLHDRIEDLDFGLSLFWDRSESLTRQCYVLVNELDGKDFETKVEEASTILAANSASSPSGNDSAEDPLSALPMIAKHQFGSSTKGAVNIFVIITDNWGKYHGMDGCEDGLKKCDATFEADGSALNTMVEDQVTCKKDVWYPTVDQLAHSLQAYNVVPITLVVKKYVGWWTDVWSKELKLKADQGQFGVFPITMDAEAVAQTILESVNSVNCILKTTTTTTATPTSATTSTHLPITSTFAEPDQATDNKKAIAIGGSAAGAAALLAAAAWYKIRNSPPPDLDVGEALGDTAVGHTGDRESLVAMEEDAFD</sequence>
<dbReference type="VEuPathDB" id="CryptoDB:GNI_029070"/>
<evidence type="ECO:0008006" key="4">
    <source>
        <dbReference type="Google" id="ProtNLM"/>
    </source>
</evidence>
<accession>A0A023BB35</accession>
<dbReference type="Proteomes" id="UP000019763">
    <property type="component" value="Unassembled WGS sequence"/>
</dbReference>
<dbReference type="RefSeq" id="XP_011129122.1">
    <property type="nucleotide sequence ID" value="XM_011130820.1"/>
</dbReference>
<name>A0A023BB35_GRENI</name>
<evidence type="ECO:0000313" key="2">
    <source>
        <dbReference type="EMBL" id="EZG79151.1"/>
    </source>
</evidence>
<comment type="caution">
    <text evidence="2">The sequence shown here is derived from an EMBL/GenBank/DDBJ whole genome shotgun (WGS) entry which is preliminary data.</text>
</comment>
<evidence type="ECO:0000313" key="3">
    <source>
        <dbReference type="Proteomes" id="UP000019763"/>
    </source>
</evidence>